<dbReference type="RefSeq" id="XP_002582915.1">
    <property type="nucleotide sequence ID" value="XM_002582869.1"/>
</dbReference>
<feature type="compositionally biased region" description="Low complexity" evidence="1">
    <location>
        <begin position="1"/>
        <end position="13"/>
    </location>
</feature>
<keyword evidence="3" id="KW-1185">Reference proteome</keyword>
<feature type="region of interest" description="Disordered" evidence="1">
    <location>
        <begin position="1"/>
        <end position="133"/>
    </location>
</feature>
<dbReference type="HOGENOM" id="CLU_2133001_0_0_1"/>
<dbReference type="InParanoid" id="C4JZT7"/>
<feature type="compositionally biased region" description="Low complexity" evidence="1">
    <location>
        <begin position="43"/>
        <end position="72"/>
    </location>
</feature>
<evidence type="ECO:0000313" key="2">
    <source>
        <dbReference type="EMBL" id="EEP82823.1"/>
    </source>
</evidence>
<dbReference type="Proteomes" id="UP000002058">
    <property type="component" value="Unassembled WGS sequence"/>
</dbReference>
<dbReference type="EMBL" id="CH476619">
    <property type="protein sequence ID" value="EEP82823.1"/>
    <property type="molecule type" value="Genomic_DNA"/>
</dbReference>
<reference evidence="3" key="1">
    <citation type="journal article" date="2009" name="Genome Res.">
        <title>Comparative genomic analyses of the human fungal pathogens Coccidioides and their relatives.</title>
        <authorList>
            <person name="Sharpton T.J."/>
            <person name="Stajich J.E."/>
            <person name="Rounsley S.D."/>
            <person name="Gardner M.J."/>
            <person name="Wortman J.R."/>
            <person name="Jordar V.S."/>
            <person name="Maiti R."/>
            <person name="Kodira C.D."/>
            <person name="Neafsey D.E."/>
            <person name="Zeng Q."/>
            <person name="Hung C.-Y."/>
            <person name="McMahan C."/>
            <person name="Muszewska A."/>
            <person name="Grynberg M."/>
            <person name="Mandel M.A."/>
            <person name="Kellner E.M."/>
            <person name="Barker B.M."/>
            <person name="Galgiani J.N."/>
            <person name="Orbach M.J."/>
            <person name="Kirkland T.N."/>
            <person name="Cole G.T."/>
            <person name="Henn M.R."/>
            <person name="Birren B.W."/>
            <person name="Taylor J.W."/>
        </authorList>
    </citation>
    <scope>NUCLEOTIDE SEQUENCE [LARGE SCALE GENOMIC DNA]</scope>
    <source>
        <strain evidence="3">UAMH 1704</strain>
    </source>
</reference>
<accession>C4JZT7</accession>
<evidence type="ECO:0000313" key="3">
    <source>
        <dbReference type="Proteomes" id="UP000002058"/>
    </source>
</evidence>
<dbReference type="VEuPathDB" id="FungiDB:UREG_07688"/>
<sequence>MGTSGLSATSGLGSSFGGIGGGTGGGPTTRRKAQVSDSDRVFSRSSASFMRDSPAPSSTHTTPSHAPTPTYSGPGGKADKDGKDVSAPNSVKGSAASKNKKKSNGAAREREDDEEGEVKPPVKRLKITYGRGD</sequence>
<gene>
    <name evidence="2" type="ORF">UREG_07688</name>
</gene>
<name>C4JZT7_UNCRE</name>
<organism evidence="2 3">
    <name type="scientific">Uncinocarpus reesii (strain UAMH 1704)</name>
    <dbReference type="NCBI Taxonomy" id="336963"/>
    <lineage>
        <taxon>Eukaryota</taxon>
        <taxon>Fungi</taxon>
        <taxon>Dikarya</taxon>
        <taxon>Ascomycota</taxon>
        <taxon>Pezizomycotina</taxon>
        <taxon>Eurotiomycetes</taxon>
        <taxon>Eurotiomycetidae</taxon>
        <taxon>Onygenales</taxon>
        <taxon>Onygenaceae</taxon>
        <taxon>Uncinocarpus</taxon>
    </lineage>
</organism>
<dbReference type="GeneID" id="8439704"/>
<feature type="compositionally biased region" description="Gly residues" evidence="1">
    <location>
        <begin position="14"/>
        <end position="27"/>
    </location>
</feature>
<evidence type="ECO:0000256" key="1">
    <source>
        <dbReference type="SAM" id="MobiDB-lite"/>
    </source>
</evidence>
<protein>
    <submittedName>
        <fullName evidence="2">Uncharacterized protein</fullName>
    </submittedName>
</protein>
<dbReference type="KEGG" id="ure:UREG_07688"/>
<proteinExistence type="predicted"/>
<dbReference type="AlphaFoldDB" id="C4JZT7"/>
<dbReference type="STRING" id="336963.C4JZT7"/>
<dbReference type="eggNOG" id="KOG3856">
    <property type="taxonomic scope" value="Eukaryota"/>
</dbReference>